<dbReference type="AlphaFoldDB" id="A0A8J3QHG4"/>
<keyword evidence="3" id="KW-1185">Reference proteome</keyword>
<reference evidence="2" key="1">
    <citation type="submission" date="2021-01" db="EMBL/GenBank/DDBJ databases">
        <title>Whole genome shotgun sequence of Rhizocola hellebori NBRC 109834.</title>
        <authorList>
            <person name="Komaki H."/>
            <person name="Tamura T."/>
        </authorList>
    </citation>
    <scope>NUCLEOTIDE SEQUENCE</scope>
    <source>
        <strain evidence="2">NBRC 109834</strain>
    </source>
</reference>
<dbReference type="Proteomes" id="UP000612899">
    <property type="component" value="Unassembled WGS sequence"/>
</dbReference>
<comment type="caution">
    <text evidence="2">The sequence shown here is derived from an EMBL/GenBank/DDBJ whole genome shotgun (WGS) entry which is preliminary data.</text>
</comment>
<feature type="transmembrane region" description="Helical" evidence="1">
    <location>
        <begin position="35"/>
        <end position="58"/>
    </location>
</feature>
<name>A0A8J3QHG4_9ACTN</name>
<evidence type="ECO:0000313" key="2">
    <source>
        <dbReference type="EMBL" id="GIH09770.1"/>
    </source>
</evidence>
<keyword evidence="1" id="KW-0812">Transmembrane</keyword>
<organism evidence="2 3">
    <name type="scientific">Rhizocola hellebori</name>
    <dbReference type="NCBI Taxonomy" id="1392758"/>
    <lineage>
        <taxon>Bacteria</taxon>
        <taxon>Bacillati</taxon>
        <taxon>Actinomycetota</taxon>
        <taxon>Actinomycetes</taxon>
        <taxon>Micromonosporales</taxon>
        <taxon>Micromonosporaceae</taxon>
        <taxon>Rhizocola</taxon>
    </lineage>
</organism>
<proteinExistence type="predicted"/>
<sequence length="224" mass="24842">MVRREWRRSRSGINVPTDHLSVYERTDLKHTRWQAVMATAGAVFALLALIGSAAALVYTAKAWDAQKTLNEQQIALNTVTQERQRRVYSSRVALWATVGTDFSSIRPAGIDINVQNRSPVPLRRMRLLVPLESGRVAEARIEDLPPCSGRTMRIAPPAGERFASTSEQWLGYAAVALEFEETGRFWRLGEKGLTQLDSESPPNTAHLQRTVPAELSVTDCGEGA</sequence>
<dbReference type="EMBL" id="BONY01000076">
    <property type="protein sequence ID" value="GIH09770.1"/>
    <property type="molecule type" value="Genomic_DNA"/>
</dbReference>
<keyword evidence="1" id="KW-1133">Transmembrane helix</keyword>
<gene>
    <name evidence="2" type="ORF">Rhe02_78370</name>
</gene>
<accession>A0A8J3QHG4</accession>
<evidence type="ECO:0000256" key="1">
    <source>
        <dbReference type="SAM" id="Phobius"/>
    </source>
</evidence>
<keyword evidence="1" id="KW-0472">Membrane</keyword>
<evidence type="ECO:0000313" key="3">
    <source>
        <dbReference type="Proteomes" id="UP000612899"/>
    </source>
</evidence>
<protein>
    <submittedName>
        <fullName evidence="2">Uncharacterized protein</fullName>
    </submittedName>
</protein>